<keyword evidence="1 2" id="KW-0694">RNA-binding</keyword>
<dbReference type="PANTHER" id="PTHR23236">
    <property type="entry name" value="EUKARYOTIC TRANSLATION INITIATION FACTOR 4B/4H"/>
    <property type="match status" value="1"/>
</dbReference>
<dbReference type="InterPro" id="IPR012677">
    <property type="entry name" value="Nucleotide-bd_a/b_plait_sf"/>
</dbReference>
<evidence type="ECO:0000256" key="2">
    <source>
        <dbReference type="PROSITE-ProRule" id="PRU00176"/>
    </source>
</evidence>
<dbReference type="GO" id="GO:0005730">
    <property type="term" value="C:nucleolus"/>
    <property type="evidence" value="ECO:0007669"/>
    <property type="project" value="TreeGrafter"/>
</dbReference>
<feature type="region of interest" description="Disordered" evidence="3">
    <location>
        <begin position="1"/>
        <end position="82"/>
    </location>
</feature>
<dbReference type="SMART" id="SM00360">
    <property type="entry name" value="RRM"/>
    <property type="match status" value="2"/>
</dbReference>
<keyword evidence="6" id="KW-1185">Reference proteome</keyword>
<accession>A0A0M9VRH2</accession>
<dbReference type="SUPFAM" id="SSF54928">
    <property type="entry name" value="RNA-binding domain, RBD"/>
    <property type="match status" value="1"/>
</dbReference>
<name>A0A0M9VRH2_9BASI</name>
<evidence type="ECO:0000256" key="3">
    <source>
        <dbReference type="SAM" id="MobiDB-lite"/>
    </source>
</evidence>
<feature type="compositionally biased region" description="Acidic residues" evidence="3">
    <location>
        <begin position="43"/>
        <end position="66"/>
    </location>
</feature>
<dbReference type="Gene3D" id="3.30.70.330">
    <property type="match status" value="2"/>
</dbReference>
<feature type="compositionally biased region" description="Low complexity" evidence="3">
    <location>
        <begin position="398"/>
        <end position="409"/>
    </location>
</feature>
<evidence type="ECO:0000313" key="5">
    <source>
        <dbReference type="EMBL" id="KOS16482.1"/>
    </source>
</evidence>
<dbReference type="InterPro" id="IPR035979">
    <property type="entry name" value="RBD_domain_sf"/>
</dbReference>
<feature type="compositionally biased region" description="Basic and acidic residues" evidence="3">
    <location>
        <begin position="8"/>
        <end position="29"/>
    </location>
</feature>
<feature type="compositionally biased region" description="Low complexity" evidence="3">
    <location>
        <begin position="371"/>
        <end position="381"/>
    </location>
</feature>
<dbReference type="AlphaFoldDB" id="A0A0M9VRH2"/>
<feature type="compositionally biased region" description="Basic residues" evidence="3">
    <location>
        <begin position="385"/>
        <end position="397"/>
    </location>
</feature>
<comment type="caution">
    <text evidence="5">The sequence shown here is derived from an EMBL/GenBank/DDBJ whole genome shotgun (WGS) entry which is preliminary data.</text>
</comment>
<dbReference type="Pfam" id="PF00076">
    <property type="entry name" value="RRM_1"/>
    <property type="match status" value="2"/>
</dbReference>
<gene>
    <name evidence="5" type="ORF">Malapachy_3101</name>
</gene>
<feature type="domain" description="RRM" evidence="4">
    <location>
        <begin position="104"/>
        <end position="184"/>
    </location>
</feature>
<organism evidence="5 6">
    <name type="scientific">Malassezia pachydermatis</name>
    <dbReference type="NCBI Taxonomy" id="77020"/>
    <lineage>
        <taxon>Eukaryota</taxon>
        <taxon>Fungi</taxon>
        <taxon>Dikarya</taxon>
        <taxon>Basidiomycota</taxon>
        <taxon>Ustilaginomycotina</taxon>
        <taxon>Malasseziomycetes</taxon>
        <taxon>Malasseziales</taxon>
        <taxon>Malasseziaceae</taxon>
        <taxon>Malassezia</taxon>
    </lineage>
</organism>
<dbReference type="EMBL" id="LGAV01000001">
    <property type="protein sequence ID" value="KOS16482.1"/>
    <property type="molecule type" value="Genomic_DNA"/>
</dbReference>
<dbReference type="PANTHER" id="PTHR23236:SF95">
    <property type="entry name" value="NUCLEOLAR PROTEIN 13"/>
    <property type="match status" value="1"/>
</dbReference>
<dbReference type="PROSITE" id="PS50102">
    <property type="entry name" value="RRM"/>
    <property type="match status" value="2"/>
</dbReference>
<feature type="region of interest" description="Disordered" evidence="3">
    <location>
        <begin position="337"/>
        <end position="424"/>
    </location>
</feature>
<evidence type="ECO:0000313" key="6">
    <source>
        <dbReference type="Proteomes" id="UP000037751"/>
    </source>
</evidence>
<reference evidence="5 6" key="1">
    <citation type="submission" date="2015-07" db="EMBL/GenBank/DDBJ databases">
        <title>Draft Genome Sequence of Malassezia furfur CBS1878 and Malassezia pachydermatis CBS1879.</title>
        <authorList>
            <person name="Triana S."/>
            <person name="Ohm R."/>
            <person name="Gonzalez A."/>
            <person name="DeCock H."/>
            <person name="Restrepo S."/>
            <person name="Celis A."/>
        </authorList>
    </citation>
    <scope>NUCLEOTIDE SEQUENCE [LARGE SCALE GENOMIC DNA]</scope>
    <source>
        <strain evidence="5 6">CBS 1879</strain>
    </source>
</reference>
<sequence length="424" mass="46803">MSESTLTNKERRMARKAERQQKKEAEHSNEALAPSKRRKERDFDEAAEEPQYDEAPADEVPDEDVEPLSHKEQRKRRKMEKMAEKYGTMHKEAAAPARPERSPYSVWIGNLSFTTSEDDLRQWLSDHAIEGVSRVHMTPGARRTDHNKGFAYVDLPSDDMVQQCVALSETSLGGRRLLIKSGTDFRGRPGLDASVMDLGSTTSGGRTGLTKTAQRILRSQKNAPAPTLFMGNLSFETKEDDIRDLLETSARRHYVDETPEGEAPAPPSAGIRKIRMGTFEDTGKCKGFAFVDFDSAHHATKALIEPRNGRLLGRTLQIEYAGLDAVRRGASKDLLPDYVPTRRRRRPASSTNTEPLGQAASVREDEGETDTAPAASVAAPATPAPRRRGSATPRRIRPGAANAAAPRQAYGIVPSEGKRTTFAE</sequence>
<feature type="region of interest" description="Disordered" evidence="3">
    <location>
        <begin position="252"/>
        <end position="271"/>
    </location>
</feature>
<dbReference type="RefSeq" id="XP_017994114.1">
    <property type="nucleotide sequence ID" value="XM_018137579.1"/>
</dbReference>
<dbReference type="STRING" id="77020.A0A0M9VRH2"/>
<dbReference type="Proteomes" id="UP000037751">
    <property type="component" value="Unassembled WGS sequence"/>
</dbReference>
<protein>
    <submittedName>
        <fullName evidence="5">Rna-binding domain-containing protein</fullName>
    </submittedName>
</protein>
<evidence type="ECO:0000259" key="4">
    <source>
        <dbReference type="PROSITE" id="PS50102"/>
    </source>
</evidence>
<dbReference type="OrthoDB" id="439808at2759"/>
<feature type="domain" description="RRM" evidence="4">
    <location>
        <begin position="226"/>
        <end position="323"/>
    </location>
</feature>
<dbReference type="InterPro" id="IPR000504">
    <property type="entry name" value="RRM_dom"/>
</dbReference>
<dbReference type="GeneID" id="28729455"/>
<dbReference type="VEuPathDB" id="FungiDB:Malapachy_3101"/>
<proteinExistence type="predicted"/>
<evidence type="ECO:0000256" key="1">
    <source>
        <dbReference type="ARBA" id="ARBA00022884"/>
    </source>
</evidence>
<dbReference type="GO" id="GO:0003723">
    <property type="term" value="F:RNA binding"/>
    <property type="evidence" value="ECO:0007669"/>
    <property type="project" value="UniProtKB-UniRule"/>
</dbReference>